<dbReference type="Pfam" id="PF03221">
    <property type="entry name" value="HTH_Tnp_Tc5"/>
    <property type="match status" value="1"/>
</dbReference>
<dbReference type="InterPro" id="IPR007889">
    <property type="entry name" value="HTH_Psq"/>
</dbReference>
<comment type="caution">
    <text evidence="5">The sequence shown here is derived from an EMBL/GenBank/DDBJ whole genome shotgun (WGS) entry which is preliminary data.</text>
</comment>
<dbReference type="AlphaFoldDB" id="A0AAV1K7R7"/>
<dbReference type="Proteomes" id="UP001314205">
    <property type="component" value="Unassembled WGS sequence"/>
</dbReference>
<dbReference type="GO" id="GO:0003677">
    <property type="term" value="F:DNA binding"/>
    <property type="evidence" value="ECO:0007669"/>
    <property type="project" value="UniProtKB-KW"/>
</dbReference>
<dbReference type="Gene3D" id="1.10.10.60">
    <property type="entry name" value="Homeodomain-like"/>
    <property type="match status" value="1"/>
</dbReference>
<reference evidence="5 6" key="1">
    <citation type="submission" date="2023-11" db="EMBL/GenBank/DDBJ databases">
        <authorList>
            <person name="Hedman E."/>
            <person name="Englund M."/>
            <person name="Stromberg M."/>
            <person name="Nyberg Akerstrom W."/>
            <person name="Nylinder S."/>
            <person name="Jareborg N."/>
            <person name="Kallberg Y."/>
            <person name="Kronander E."/>
        </authorList>
    </citation>
    <scope>NUCLEOTIDE SEQUENCE [LARGE SCALE GENOMIC DNA]</scope>
</reference>
<keyword evidence="6" id="KW-1185">Reference proteome</keyword>
<proteinExistence type="predicted"/>
<dbReference type="PROSITE" id="PS51253">
    <property type="entry name" value="HTH_CENPB"/>
    <property type="match status" value="1"/>
</dbReference>
<protein>
    <recommendedName>
        <fullName evidence="4">HTH CENPB-type domain-containing protein</fullName>
    </recommendedName>
</protein>
<name>A0AAV1K7R7_9NEOP</name>
<dbReference type="InterPro" id="IPR006600">
    <property type="entry name" value="HTH_CenpB_DNA-bd_dom"/>
</dbReference>
<evidence type="ECO:0000313" key="6">
    <source>
        <dbReference type="Proteomes" id="UP001314205"/>
    </source>
</evidence>
<evidence type="ECO:0000256" key="1">
    <source>
        <dbReference type="ARBA" id="ARBA00004123"/>
    </source>
</evidence>
<evidence type="ECO:0000256" key="2">
    <source>
        <dbReference type="ARBA" id="ARBA00023125"/>
    </source>
</evidence>
<evidence type="ECO:0000256" key="3">
    <source>
        <dbReference type="ARBA" id="ARBA00023242"/>
    </source>
</evidence>
<evidence type="ECO:0000259" key="4">
    <source>
        <dbReference type="PROSITE" id="PS51253"/>
    </source>
</evidence>
<evidence type="ECO:0000313" key="5">
    <source>
        <dbReference type="EMBL" id="CAK1579155.1"/>
    </source>
</evidence>
<comment type="subcellular location">
    <subcellularLocation>
        <location evidence="1">Nucleus</location>
    </subcellularLocation>
</comment>
<accession>A0AAV1K7R7</accession>
<feature type="domain" description="HTH CENPB-type" evidence="4">
    <location>
        <begin position="61"/>
        <end position="138"/>
    </location>
</feature>
<keyword evidence="2" id="KW-0238">DNA-binding</keyword>
<dbReference type="Pfam" id="PF05225">
    <property type="entry name" value="HTH_psq"/>
    <property type="match status" value="1"/>
</dbReference>
<dbReference type="GO" id="GO:0005634">
    <property type="term" value="C:nucleus"/>
    <property type="evidence" value="ECO:0007669"/>
    <property type="project" value="UniProtKB-SubCell"/>
</dbReference>
<keyword evidence="3" id="KW-0539">Nucleus</keyword>
<dbReference type="InterPro" id="IPR009057">
    <property type="entry name" value="Homeodomain-like_sf"/>
</dbReference>
<sequence length="226" mass="26005">MLFLVTTTTTPPKRALWSNNDLVSAVQAVQRGMLSTSKAAEKYKVPRTTIRNHLQTGSLKKTLGRKSILCEDQESDLVSNVMRFAEKGLSLTPRMLRRFVYKFCEFNNIKHNFNKHAGVAGKDWFKAFMKRHPEISRREDQFMDPAMAQKLNKFIFDDHFKSLNEIYDSLGRSDTKQVQASWDCHGCEEDKIDVRRQFSECSKWCHEECVGLSADDTDNFGCTDGC</sequence>
<gene>
    <name evidence="5" type="ORF">PARMNEM_LOCUS1135</name>
</gene>
<dbReference type="SUPFAM" id="SSF46689">
    <property type="entry name" value="Homeodomain-like"/>
    <property type="match status" value="1"/>
</dbReference>
<organism evidence="5 6">
    <name type="scientific">Parnassius mnemosyne</name>
    <name type="common">clouded apollo</name>
    <dbReference type="NCBI Taxonomy" id="213953"/>
    <lineage>
        <taxon>Eukaryota</taxon>
        <taxon>Metazoa</taxon>
        <taxon>Ecdysozoa</taxon>
        <taxon>Arthropoda</taxon>
        <taxon>Hexapoda</taxon>
        <taxon>Insecta</taxon>
        <taxon>Pterygota</taxon>
        <taxon>Neoptera</taxon>
        <taxon>Endopterygota</taxon>
        <taxon>Lepidoptera</taxon>
        <taxon>Glossata</taxon>
        <taxon>Ditrysia</taxon>
        <taxon>Papilionoidea</taxon>
        <taxon>Papilionidae</taxon>
        <taxon>Parnassiinae</taxon>
        <taxon>Parnassini</taxon>
        <taxon>Parnassius</taxon>
        <taxon>Driopa</taxon>
    </lineage>
</organism>
<dbReference type="EMBL" id="CAVLGL010000002">
    <property type="protein sequence ID" value="CAK1579155.1"/>
    <property type="molecule type" value="Genomic_DNA"/>
</dbReference>